<name>A0A1G1TG10_9BACT</name>
<keyword evidence="6" id="KW-1185">Reference proteome</keyword>
<dbReference type="GO" id="GO:0003700">
    <property type="term" value="F:DNA-binding transcription factor activity"/>
    <property type="evidence" value="ECO:0007669"/>
    <property type="project" value="InterPro"/>
</dbReference>
<protein>
    <submittedName>
        <fullName evidence="5">Transcriptional regulator</fullName>
    </submittedName>
</protein>
<evidence type="ECO:0000259" key="4">
    <source>
        <dbReference type="PROSITE" id="PS01124"/>
    </source>
</evidence>
<dbReference type="PANTHER" id="PTHR43280:SF32">
    <property type="entry name" value="TRANSCRIPTIONAL REGULATORY PROTEIN"/>
    <property type="match status" value="1"/>
</dbReference>
<organism evidence="5 6">
    <name type="scientific">Hymenobacter coccineus</name>
    <dbReference type="NCBI Taxonomy" id="1908235"/>
    <lineage>
        <taxon>Bacteria</taxon>
        <taxon>Pseudomonadati</taxon>
        <taxon>Bacteroidota</taxon>
        <taxon>Cytophagia</taxon>
        <taxon>Cytophagales</taxon>
        <taxon>Hymenobacteraceae</taxon>
        <taxon>Hymenobacter</taxon>
    </lineage>
</organism>
<evidence type="ECO:0000256" key="3">
    <source>
        <dbReference type="ARBA" id="ARBA00023163"/>
    </source>
</evidence>
<dbReference type="Gene3D" id="1.10.10.60">
    <property type="entry name" value="Homeodomain-like"/>
    <property type="match status" value="1"/>
</dbReference>
<dbReference type="InterPro" id="IPR020449">
    <property type="entry name" value="Tscrpt_reg_AraC-type_HTH"/>
</dbReference>
<accession>A0A1G1TG10</accession>
<dbReference type="EMBL" id="MDZA01000236">
    <property type="protein sequence ID" value="OGX89795.1"/>
    <property type="molecule type" value="Genomic_DNA"/>
</dbReference>
<dbReference type="SMART" id="SM00342">
    <property type="entry name" value="HTH_ARAC"/>
    <property type="match status" value="1"/>
</dbReference>
<reference evidence="5 6" key="1">
    <citation type="submission" date="2016-08" db="EMBL/GenBank/DDBJ databases">
        <title>Hymenobacter coccineus sp. nov., Hymenobacter lapidarius sp. nov. and Hymenobacter glacialis sp. nov., isolated from Antarctic soil.</title>
        <authorList>
            <person name="Sedlacek I."/>
            <person name="Kralova S."/>
            <person name="Kyrova K."/>
            <person name="Maslanova I."/>
            <person name="Stankova E."/>
            <person name="Vrbovska V."/>
            <person name="Nemec M."/>
            <person name="Bartak M."/>
            <person name="Svec P."/>
            <person name="Busse H.-J."/>
            <person name="Pantucek R."/>
        </authorList>
    </citation>
    <scope>NUCLEOTIDE SEQUENCE [LARGE SCALE GENOMIC DNA]</scope>
    <source>
        <strain evidence="5 6">CCM 8649</strain>
    </source>
</reference>
<dbReference type="PROSITE" id="PS01124">
    <property type="entry name" value="HTH_ARAC_FAMILY_2"/>
    <property type="match status" value="1"/>
</dbReference>
<keyword evidence="2" id="KW-0238">DNA-binding</keyword>
<evidence type="ECO:0000256" key="1">
    <source>
        <dbReference type="ARBA" id="ARBA00023015"/>
    </source>
</evidence>
<comment type="caution">
    <text evidence="5">The sequence shown here is derived from an EMBL/GenBank/DDBJ whole genome shotgun (WGS) entry which is preliminary data.</text>
</comment>
<feature type="domain" description="HTH araC/xylS-type" evidence="4">
    <location>
        <begin position="180"/>
        <end position="288"/>
    </location>
</feature>
<dbReference type="GO" id="GO:0043565">
    <property type="term" value="F:sequence-specific DNA binding"/>
    <property type="evidence" value="ECO:0007669"/>
    <property type="project" value="InterPro"/>
</dbReference>
<sequence length="288" mass="33236">MSTSNTYTIPQFLDYLGVRGAKDDALHVIRYDEQSLRVQSPPVSIYFYSLSLKEYVNGPSQMMDLTEPYIYLDTPHKTLEWDNCDASPGSFLSGYGLLVSAELLEPYVKQYSFATYSSHEALYLLPEEKTLLQDLFEKAYAEYQKEPFTKPIVVSYAALLLSYIQLFYERQFQSRATLYHRVVADFYAHLEQYFTPENDLNALPTVAYFAEKAALSTNYFGDLIKSFTGQPPQTHIQQHVVQLAKTRLRHSDATVSEIAYALGFEYPTYFTRFFKKETGITPTVFRQQ</sequence>
<keyword evidence="1" id="KW-0805">Transcription regulation</keyword>
<dbReference type="PANTHER" id="PTHR43280">
    <property type="entry name" value="ARAC-FAMILY TRANSCRIPTIONAL REGULATOR"/>
    <property type="match status" value="1"/>
</dbReference>
<dbReference type="AlphaFoldDB" id="A0A1G1TG10"/>
<dbReference type="SUPFAM" id="SSF46689">
    <property type="entry name" value="Homeodomain-like"/>
    <property type="match status" value="1"/>
</dbReference>
<evidence type="ECO:0000313" key="6">
    <source>
        <dbReference type="Proteomes" id="UP000177506"/>
    </source>
</evidence>
<evidence type="ECO:0000256" key="2">
    <source>
        <dbReference type="ARBA" id="ARBA00023125"/>
    </source>
</evidence>
<evidence type="ECO:0000313" key="5">
    <source>
        <dbReference type="EMBL" id="OGX89795.1"/>
    </source>
</evidence>
<dbReference type="Pfam" id="PF12833">
    <property type="entry name" value="HTH_18"/>
    <property type="match status" value="1"/>
</dbReference>
<gene>
    <name evidence="5" type="ORF">BEN49_24465</name>
</gene>
<dbReference type="InterPro" id="IPR018060">
    <property type="entry name" value="HTH_AraC"/>
</dbReference>
<keyword evidence="3" id="KW-0804">Transcription</keyword>
<dbReference type="InterPro" id="IPR009057">
    <property type="entry name" value="Homeodomain-like_sf"/>
</dbReference>
<dbReference type="Proteomes" id="UP000177506">
    <property type="component" value="Unassembled WGS sequence"/>
</dbReference>
<proteinExistence type="predicted"/>
<dbReference type="PRINTS" id="PR00032">
    <property type="entry name" value="HTHARAC"/>
</dbReference>